<dbReference type="Proteomes" id="UP000640583">
    <property type="component" value="Unassembled WGS sequence"/>
</dbReference>
<comment type="caution">
    <text evidence="4">The sequence shown here is derived from an EMBL/GenBank/DDBJ whole genome shotgun (WGS) entry which is preliminary data.</text>
</comment>
<dbReference type="Gene3D" id="3.30.1330.120">
    <property type="entry name" value="2-methylcitrate dehydratase PrpD"/>
    <property type="match status" value="1"/>
</dbReference>
<evidence type="ECO:0000256" key="1">
    <source>
        <dbReference type="ARBA" id="ARBA00006174"/>
    </source>
</evidence>
<organism evidence="4 5">
    <name type="scientific">Halocynthiibacter styelae</name>
    <dbReference type="NCBI Taxonomy" id="2761955"/>
    <lineage>
        <taxon>Bacteria</taxon>
        <taxon>Pseudomonadati</taxon>
        <taxon>Pseudomonadota</taxon>
        <taxon>Alphaproteobacteria</taxon>
        <taxon>Rhodobacterales</taxon>
        <taxon>Paracoccaceae</taxon>
        <taxon>Halocynthiibacter</taxon>
    </lineage>
</organism>
<dbReference type="InterPro" id="IPR045336">
    <property type="entry name" value="MmgE_PrpD_N"/>
</dbReference>
<dbReference type="Gene3D" id="1.10.4100.10">
    <property type="entry name" value="2-methylcitrate dehydratase PrpD"/>
    <property type="match status" value="1"/>
</dbReference>
<evidence type="ECO:0000313" key="4">
    <source>
        <dbReference type="EMBL" id="MBI1492416.1"/>
    </source>
</evidence>
<evidence type="ECO:0000313" key="5">
    <source>
        <dbReference type="Proteomes" id="UP000640583"/>
    </source>
</evidence>
<dbReference type="RefSeq" id="WP_228847336.1">
    <property type="nucleotide sequence ID" value="NZ_JADCKQ010000001.1"/>
</dbReference>
<reference evidence="4" key="1">
    <citation type="submission" date="2020-10" db="EMBL/GenBank/DDBJ databases">
        <title>Paenihalocynthiibacter styelae gen. nov., sp. nov., isolated from stalked sea squirt Styela clava.</title>
        <authorList>
            <person name="Kim Y.-O."/>
            <person name="Yoon J.-H."/>
        </authorList>
    </citation>
    <scope>NUCLEOTIDE SEQUENCE</scope>
    <source>
        <strain evidence="4">MYP1-1</strain>
    </source>
</reference>
<accession>A0A8J7LNN9</accession>
<feature type="domain" description="MmgE/PrpD N-terminal" evidence="2">
    <location>
        <begin position="5"/>
        <end position="235"/>
    </location>
</feature>
<evidence type="ECO:0000259" key="2">
    <source>
        <dbReference type="Pfam" id="PF03972"/>
    </source>
</evidence>
<sequence length="450" mass="48306">MTLSFADFASNLTYDDLPEAVLQVLRRSFLDTMGVAAIGSTTEMSEAAYKGATAMFGVTSTGPARVMMRGTELSPAGAAMANAFTVDSVDAHDGTSHCKGHAGSAIFPALMAVADAEASLGRPVDGKTFAMLLALAYEVSYRAGLAQHATCADYHTSGAWTAVGVAVAVARMLGLDKEQIRHAAGIAEYHGPRSQMMRCIDFPTMLRDGVGWGAPTGVTAAYLAQAGFTGAPALTCEGTEEAHFWEDLGQAWRLVEDTHYKPYPCCRWAHPSVDAVADLMRDHDLHHSQIASVNIKTFHNATRLAGHAPATLDEFAYGIAFPVATMIVRGQIGVPELTNDTLQDPDIQRISKATQLIDDPHYTKISVGKRWAEVSMTLTDGRIISAAPRTPRGDTDMPLSDQEISDKFHLFTDPVLGRTRADEIEALSTDFDALNAGDLMRLNELCLTAP</sequence>
<dbReference type="EMBL" id="JADCKQ010000001">
    <property type="protein sequence ID" value="MBI1492416.1"/>
    <property type="molecule type" value="Genomic_DNA"/>
</dbReference>
<dbReference type="InterPro" id="IPR036148">
    <property type="entry name" value="MmgE/PrpD_sf"/>
</dbReference>
<proteinExistence type="inferred from homology"/>
<protein>
    <submittedName>
        <fullName evidence="4">MmgE/PrpD family protein</fullName>
    </submittedName>
</protein>
<dbReference type="InterPro" id="IPR042183">
    <property type="entry name" value="MmgE/PrpD_sf_1"/>
</dbReference>
<dbReference type="InterPro" id="IPR005656">
    <property type="entry name" value="MmgE_PrpD"/>
</dbReference>
<comment type="similarity">
    <text evidence="1">Belongs to the PrpD family.</text>
</comment>
<dbReference type="Pfam" id="PF19305">
    <property type="entry name" value="MmgE_PrpD_C"/>
    <property type="match status" value="1"/>
</dbReference>
<evidence type="ECO:0000259" key="3">
    <source>
        <dbReference type="Pfam" id="PF19305"/>
    </source>
</evidence>
<name>A0A8J7LNN9_9RHOB</name>
<dbReference type="GO" id="GO:0016829">
    <property type="term" value="F:lyase activity"/>
    <property type="evidence" value="ECO:0007669"/>
    <property type="project" value="InterPro"/>
</dbReference>
<dbReference type="AlphaFoldDB" id="A0A8J7LNN9"/>
<dbReference type="SUPFAM" id="SSF103378">
    <property type="entry name" value="2-methylcitrate dehydratase PrpD"/>
    <property type="match status" value="1"/>
</dbReference>
<dbReference type="InterPro" id="IPR045337">
    <property type="entry name" value="MmgE_PrpD_C"/>
</dbReference>
<keyword evidence="5" id="KW-1185">Reference proteome</keyword>
<gene>
    <name evidence="4" type="ORF">H1D41_02055</name>
</gene>
<dbReference type="PANTHER" id="PTHR16943">
    <property type="entry name" value="2-METHYLCITRATE DEHYDRATASE-RELATED"/>
    <property type="match status" value="1"/>
</dbReference>
<feature type="domain" description="MmgE/PrpD C-terminal" evidence="3">
    <location>
        <begin position="263"/>
        <end position="429"/>
    </location>
</feature>
<dbReference type="Pfam" id="PF03972">
    <property type="entry name" value="MmgE_PrpD_N"/>
    <property type="match status" value="1"/>
</dbReference>
<dbReference type="InterPro" id="IPR042188">
    <property type="entry name" value="MmgE/PrpD_sf_2"/>
</dbReference>
<dbReference type="PANTHER" id="PTHR16943:SF8">
    <property type="entry name" value="2-METHYLCITRATE DEHYDRATASE"/>
    <property type="match status" value="1"/>
</dbReference>